<dbReference type="Gene3D" id="3.40.50.1110">
    <property type="entry name" value="SGNH hydrolase"/>
    <property type="match status" value="2"/>
</dbReference>
<evidence type="ECO:0000259" key="3">
    <source>
        <dbReference type="Pfam" id="PF03629"/>
    </source>
</evidence>
<comment type="caution">
    <text evidence="4">The sequence shown here is derived from an EMBL/GenBank/DDBJ whole genome shotgun (WGS) entry which is preliminary data.</text>
</comment>
<keyword evidence="2" id="KW-0732">Signal</keyword>
<protein>
    <submittedName>
        <fullName evidence="4">9-O-acetylesterase</fullName>
    </submittedName>
</protein>
<accession>A0A5M6ZJR6</accession>
<evidence type="ECO:0000256" key="2">
    <source>
        <dbReference type="SAM" id="SignalP"/>
    </source>
</evidence>
<reference evidence="4 5" key="1">
    <citation type="submission" date="2019-09" db="EMBL/GenBank/DDBJ databases">
        <authorList>
            <person name="Kevbrin V."/>
            <person name="Grouzdev D.S."/>
        </authorList>
    </citation>
    <scope>NUCLEOTIDE SEQUENCE [LARGE SCALE GENOMIC DNA]</scope>
    <source>
        <strain evidence="4 5">G-192</strain>
    </source>
</reference>
<dbReference type="GO" id="GO:0001681">
    <property type="term" value="F:sialate O-acetylesterase activity"/>
    <property type="evidence" value="ECO:0007669"/>
    <property type="project" value="InterPro"/>
</dbReference>
<dbReference type="EMBL" id="VWOJ01000001">
    <property type="protein sequence ID" value="KAA5805039.1"/>
    <property type="molecule type" value="Genomic_DNA"/>
</dbReference>
<dbReference type="GO" id="GO:0005975">
    <property type="term" value="P:carbohydrate metabolic process"/>
    <property type="evidence" value="ECO:0007669"/>
    <property type="project" value="TreeGrafter"/>
</dbReference>
<evidence type="ECO:0000313" key="4">
    <source>
        <dbReference type="EMBL" id="KAA5805039.1"/>
    </source>
</evidence>
<evidence type="ECO:0000256" key="1">
    <source>
        <dbReference type="ARBA" id="ARBA00022801"/>
    </source>
</evidence>
<feature type="chain" id="PRO_5024410972" evidence="2">
    <location>
        <begin position="29"/>
        <end position="656"/>
    </location>
</feature>
<keyword evidence="1" id="KW-0378">Hydrolase</keyword>
<feature type="signal peptide" evidence="2">
    <location>
        <begin position="1"/>
        <end position="28"/>
    </location>
</feature>
<dbReference type="PANTHER" id="PTHR22901">
    <property type="entry name" value="SIALATE O-ACETYLESTERASE"/>
    <property type="match status" value="1"/>
</dbReference>
<sequence length="656" mass="70218">MGGRMRRTTALLALAAGLCLHTAGAANADERPLLHPLFSGHGVIQRDAPIHVHGSASPGSEIRVALGPSQASAIAGDDGRWRAELPAMEAGGPYTLTVESGGRTETVRDVMIGDVWLCSGQSNMVLEIARALDAPAETGAANDPMIRAMTLPLRTASGPSQDFRSDVEWQVITPDNAASVSAACYFMARDLRRVHDVPMGLIISAWGGSSITAWMSEEALGRAGADPDALATLALYRDNPAEAMARWGARWEDWWLNQTGEAREDAPWADDLDISSWPVVPAFIYWEEWGDPALAAHDGMVWYRTSFNLTAEQAAQGAVLHIGRADEVDQTWLNGAPVGGMADPSVIRAYELAPGRLRAGANTLTINVLDTWRYGGLVGPDDLRAIELADGEIVPLDGPWRYSKAPAGFAHPPGSPWSATGGFSQIANAMISPLDGYALAGAAWYQGESDTYDGRGYHALLEGLIADWRGRFRADLPFVIVQLAGFGAHPSEPADNGWADLRESQRQVALADPRAVIVTAHDLGEIHDIHPPNKQELARRMALAARHLVHGESDIAPSGPVPGDIRHARGTLTVRFDDVTGALITLGSDRAIGFELCSGAACRYADARVSGPDSVAIEGVRAADTRVRFCWAMNPLCNLTDASGRPPVPFEQAIKR</sequence>
<keyword evidence="5" id="KW-1185">Reference proteome</keyword>
<dbReference type="InterPro" id="IPR005181">
    <property type="entry name" value="SASA"/>
</dbReference>
<organism evidence="4 5">
    <name type="scientific">Alkalicaulis satelles</name>
    <dbReference type="NCBI Taxonomy" id="2609175"/>
    <lineage>
        <taxon>Bacteria</taxon>
        <taxon>Pseudomonadati</taxon>
        <taxon>Pseudomonadota</taxon>
        <taxon>Alphaproteobacteria</taxon>
        <taxon>Maricaulales</taxon>
        <taxon>Maricaulaceae</taxon>
        <taxon>Alkalicaulis</taxon>
    </lineage>
</organism>
<dbReference type="InterPro" id="IPR039329">
    <property type="entry name" value="SIAE"/>
</dbReference>
<dbReference type="SUPFAM" id="SSF52266">
    <property type="entry name" value="SGNH hydrolase"/>
    <property type="match status" value="1"/>
</dbReference>
<dbReference type="SUPFAM" id="SSF49785">
    <property type="entry name" value="Galactose-binding domain-like"/>
    <property type="match status" value="1"/>
</dbReference>
<evidence type="ECO:0000313" key="5">
    <source>
        <dbReference type="Proteomes" id="UP000325122"/>
    </source>
</evidence>
<dbReference type="Proteomes" id="UP000325122">
    <property type="component" value="Unassembled WGS sequence"/>
</dbReference>
<feature type="domain" description="Sialate O-acetylesterase" evidence="3">
    <location>
        <begin position="436"/>
        <end position="542"/>
    </location>
</feature>
<gene>
    <name evidence="4" type="ORF">F1654_03325</name>
</gene>
<dbReference type="AlphaFoldDB" id="A0A5M6ZJR6"/>
<dbReference type="InterPro" id="IPR036514">
    <property type="entry name" value="SGNH_hydro_sf"/>
</dbReference>
<proteinExistence type="predicted"/>
<dbReference type="PANTHER" id="PTHR22901:SF0">
    <property type="entry name" value="SIALATE O-ACETYLESTERASE"/>
    <property type="match status" value="1"/>
</dbReference>
<dbReference type="Pfam" id="PF03629">
    <property type="entry name" value="SASA"/>
    <property type="match status" value="1"/>
</dbReference>
<dbReference type="InterPro" id="IPR008979">
    <property type="entry name" value="Galactose-bd-like_sf"/>
</dbReference>
<name>A0A5M6ZJR6_9PROT</name>